<name>A0ABQ4E6F8_9ACTN</name>
<dbReference type="EMBL" id="BONW01000022">
    <property type="protein sequence ID" value="GIG89911.1"/>
    <property type="molecule type" value="Genomic_DNA"/>
</dbReference>
<dbReference type="Gene3D" id="2.60.40.1180">
    <property type="entry name" value="Golgi alpha-mannosidase II"/>
    <property type="match status" value="1"/>
</dbReference>
<dbReference type="SUPFAM" id="SSF48208">
    <property type="entry name" value="Six-hairpin glycosidases"/>
    <property type="match status" value="1"/>
</dbReference>
<evidence type="ECO:0000259" key="2">
    <source>
        <dbReference type="Pfam" id="PF14498"/>
    </source>
</evidence>
<proteinExistence type="predicted"/>
<dbReference type="Gene3D" id="1.50.10.10">
    <property type="match status" value="1"/>
</dbReference>
<dbReference type="Pfam" id="PF21307">
    <property type="entry name" value="Glyco_hydro_95_C"/>
    <property type="match status" value="1"/>
</dbReference>
<feature type="domain" description="Glycosyl hydrolase family 95 catalytic" evidence="4">
    <location>
        <begin position="265"/>
        <end position="677"/>
    </location>
</feature>
<evidence type="ECO:0008006" key="7">
    <source>
        <dbReference type="Google" id="ProtNLM"/>
    </source>
</evidence>
<protein>
    <recommendedName>
        <fullName evidence="7">Glycosyl hydrolase family 95 N-terminal domain-containing protein</fullName>
    </recommendedName>
</protein>
<dbReference type="InterPro" id="IPR054363">
    <property type="entry name" value="GH95_cat"/>
</dbReference>
<dbReference type="Gene3D" id="2.70.98.50">
    <property type="entry name" value="putative glycoside hydrolase family protein from bacillus halodurans"/>
    <property type="match status" value="1"/>
</dbReference>
<dbReference type="Proteomes" id="UP000646749">
    <property type="component" value="Unassembled WGS sequence"/>
</dbReference>
<gene>
    <name evidence="5" type="ORF">Pen02_48470</name>
</gene>
<feature type="compositionally biased region" description="Basic and acidic residues" evidence="1">
    <location>
        <begin position="693"/>
        <end position="714"/>
    </location>
</feature>
<sequence length="806" mass="86192">MDLAVNGLVSTTRTDDWEAALVSGNGRQGALCYGGPTGVRITVSHERLFLPLNPPLDPPPTARILDELRALLAAGEYRRAAARVVEFAAEQDPGYAETRWVDPLVGAATLTCTPTAAGPATGYRRSTDFDTGLVRQYWRLTEGEADAAEGEAGAAGDDIEVAGGEVEVAAFVSRPHDVLVVQLAGPTGWRVGLGPLDEEPPVPMEIRVAPDGLGLRVDFPTATAGQVTGYTVTGRLVDGRLLLLRTTVDGVPSPGPDLADLPADFDALLAAHVAVHGDLVGRVRLDLGAAPAARSATTEELLRPFRPGAATAGTPNSAALVERLFAAGRYAIVSACGDLPPTLLGVWSGTYRPAWSGAYTVNGNLPAALAALAVTGTPELTTPLFDLLDSVTDDLRDNARRLYGTGGILVPAHLTSHGRQNHFGPVWCQTFWTAGAAWLARFYHDHWCHTGDRAFLRYRALPFLRRAAEFYLDYVTIGPDGRARFAPSYSPENTPANTDSQACLDATMDVAAVADLLRNLLAETAALGEPDRAEPRWRALLAALPPYRIAPTGELAEWIAPDLVDNHAHRHASHLYPLWYEPDPAFTADPALRRAAALTVRRRLAWWRGAESDEMGYGLAQLGLAAAGLGLAEEAYQTVLLMAGRYWRPNLVSTHNRDAIFNVDVCGGLPAVVAAMLLRSSLVPADGPAETARPADEETRPTDEGTRLGVERTRPTGGGARPGVRPEPAVRLGLLPAVPRAWPRGQVTGLLARGPVTVTRLTWTSTEVEAFLLSPADRVVTVELPGNTPVRVELAAGRTYRLRSRR</sequence>
<dbReference type="InterPro" id="IPR027414">
    <property type="entry name" value="GH95_N_dom"/>
</dbReference>
<evidence type="ECO:0000256" key="1">
    <source>
        <dbReference type="SAM" id="MobiDB-lite"/>
    </source>
</evidence>
<evidence type="ECO:0000259" key="3">
    <source>
        <dbReference type="Pfam" id="PF21307"/>
    </source>
</evidence>
<dbReference type="InterPro" id="IPR013780">
    <property type="entry name" value="Glyco_hydro_b"/>
</dbReference>
<dbReference type="Pfam" id="PF14498">
    <property type="entry name" value="Glyco_hyd_65N_2"/>
    <property type="match status" value="1"/>
</dbReference>
<comment type="caution">
    <text evidence="5">The sequence shown here is derived from an EMBL/GenBank/DDBJ whole genome shotgun (WGS) entry which is preliminary data.</text>
</comment>
<dbReference type="InterPro" id="IPR049053">
    <property type="entry name" value="AFCA-like_C"/>
</dbReference>
<dbReference type="PANTHER" id="PTHR31084">
    <property type="entry name" value="ALPHA-L-FUCOSIDASE 2"/>
    <property type="match status" value="1"/>
</dbReference>
<dbReference type="InterPro" id="IPR008928">
    <property type="entry name" value="6-hairpin_glycosidase_sf"/>
</dbReference>
<evidence type="ECO:0000313" key="6">
    <source>
        <dbReference type="Proteomes" id="UP000646749"/>
    </source>
</evidence>
<reference evidence="5 6" key="1">
    <citation type="submission" date="2021-01" db="EMBL/GenBank/DDBJ databases">
        <title>Whole genome shotgun sequence of Plantactinospora endophytica NBRC 110450.</title>
        <authorList>
            <person name="Komaki H."/>
            <person name="Tamura T."/>
        </authorList>
    </citation>
    <scope>NUCLEOTIDE SEQUENCE [LARGE SCALE GENOMIC DNA]</scope>
    <source>
        <strain evidence="5 6">NBRC 110450</strain>
    </source>
</reference>
<organism evidence="5 6">
    <name type="scientific">Plantactinospora endophytica</name>
    <dbReference type="NCBI Taxonomy" id="673535"/>
    <lineage>
        <taxon>Bacteria</taxon>
        <taxon>Bacillati</taxon>
        <taxon>Actinomycetota</taxon>
        <taxon>Actinomycetes</taxon>
        <taxon>Micromonosporales</taxon>
        <taxon>Micromonosporaceae</taxon>
        <taxon>Plantactinospora</taxon>
    </lineage>
</organism>
<evidence type="ECO:0000259" key="4">
    <source>
        <dbReference type="Pfam" id="PF22124"/>
    </source>
</evidence>
<feature type="domain" description="Glycosyl hydrolase family 95 N-terminal" evidence="2">
    <location>
        <begin position="14"/>
        <end position="184"/>
    </location>
</feature>
<dbReference type="RefSeq" id="WP_203868353.1">
    <property type="nucleotide sequence ID" value="NZ_BONW01000022.1"/>
</dbReference>
<keyword evidence="6" id="KW-1185">Reference proteome</keyword>
<feature type="domain" description="Alpha fucosidase A-like C-terminal" evidence="3">
    <location>
        <begin position="732"/>
        <end position="785"/>
    </location>
</feature>
<accession>A0ABQ4E6F8</accession>
<dbReference type="PANTHER" id="PTHR31084:SF0">
    <property type="entry name" value="ALPHA-L-FUCOSIDASE 2"/>
    <property type="match status" value="1"/>
</dbReference>
<dbReference type="InterPro" id="IPR012341">
    <property type="entry name" value="6hp_glycosidase-like_sf"/>
</dbReference>
<dbReference type="Pfam" id="PF22124">
    <property type="entry name" value="Glyco_hydro_95_cat"/>
    <property type="match status" value="1"/>
</dbReference>
<feature type="region of interest" description="Disordered" evidence="1">
    <location>
        <begin position="686"/>
        <end position="726"/>
    </location>
</feature>
<evidence type="ECO:0000313" key="5">
    <source>
        <dbReference type="EMBL" id="GIG89911.1"/>
    </source>
</evidence>